<dbReference type="InterPro" id="IPR036390">
    <property type="entry name" value="WH_DNA-bd_sf"/>
</dbReference>
<dbReference type="InterPro" id="IPR036388">
    <property type="entry name" value="WH-like_DNA-bd_sf"/>
</dbReference>
<proteinExistence type="predicted"/>
<evidence type="ECO:0000256" key="2">
    <source>
        <dbReference type="ARBA" id="ARBA00023125"/>
    </source>
</evidence>
<accession>A0A2N5XNF3</accession>
<evidence type="ECO:0000259" key="4">
    <source>
        <dbReference type="PROSITE" id="PS50949"/>
    </source>
</evidence>
<dbReference type="Pfam" id="PF07729">
    <property type="entry name" value="FCD"/>
    <property type="match status" value="1"/>
</dbReference>
<dbReference type="SMART" id="SM00895">
    <property type="entry name" value="FCD"/>
    <property type="match status" value="1"/>
</dbReference>
<reference evidence="5 6" key="1">
    <citation type="submission" date="2018-01" db="EMBL/GenBank/DDBJ databases">
        <title>The draft genome sequence of Cohaesibacter sp. H1304.</title>
        <authorList>
            <person name="Wang N.-N."/>
            <person name="Du Z.-J."/>
        </authorList>
    </citation>
    <scope>NUCLEOTIDE SEQUENCE [LARGE SCALE GENOMIC DNA]</scope>
    <source>
        <strain evidence="5 6">H1304</strain>
    </source>
</reference>
<organism evidence="5 6">
    <name type="scientific">Cohaesibacter celericrescens</name>
    <dbReference type="NCBI Taxonomy" id="2067669"/>
    <lineage>
        <taxon>Bacteria</taxon>
        <taxon>Pseudomonadati</taxon>
        <taxon>Pseudomonadota</taxon>
        <taxon>Alphaproteobacteria</taxon>
        <taxon>Hyphomicrobiales</taxon>
        <taxon>Cohaesibacteraceae</taxon>
    </lineage>
</organism>
<dbReference type="Gene3D" id="1.20.120.530">
    <property type="entry name" value="GntR ligand-binding domain-like"/>
    <property type="match status" value="1"/>
</dbReference>
<dbReference type="SMART" id="SM00345">
    <property type="entry name" value="HTH_GNTR"/>
    <property type="match status" value="1"/>
</dbReference>
<evidence type="ECO:0000256" key="1">
    <source>
        <dbReference type="ARBA" id="ARBA00023015"/>
    </source>
</evidence>
<dbReference type="GO" id="GO:0003677">
    <property type="term" value="F:DNA binding"/>
    <property type="evidence" value="ECO:0007669"/>
    <property type="project" value="UniProtKB-KW"/>
</dbReference>
<dbReference type="InterPro" id="IPR011711">
    <property type="entry name" value="GntR_C"/>
</dbReference>
<name>A0A2N5XNF3_9HYPH</name>
<dbReference type="PANTHER" id="PTHR43537">
    <property type="entry name" value="TRANSCRIPTIONAL REGULATOR, GNTR FAMILY"/>
    <property type="match status" value="1"/>
</dbReference>
<dbReference type="OrthoDB" id="9805385at2"/>
<dbReference type="PROSITE" id="PS50949">
    <property type="entry name" value="HTH_GNTR"/>
    <property type="match status" value="1"/>
</dbReference>
<dbReference type="Proteomes" id="UP000234881">
    <property type="component" value="Unassembled WGS sequence"/>
</dbReference>
<sequence>MRASNLRFDSVADNEAAKAAPRKPKRLLADRVYHSLFSRISNGDYAVNTRMPSEHQLSEEFGVSRPVLRSALEKLREEGVIYARQGAGNFVRAPSVSPVGFARVETLADIQRCYEFRLNIESSAAAMAAERRNSAILVTMEEALELMGAAAGSMEHREDADFEFHTTIAKATNNHYYEAALRALRDHIYVGMKMHGQSLLTEGTIALEHVFDEHKEIYMAIVRQDEKLASSLMHQHLVHSRDRLFGGGLINLCMPEESD</sequence>
<dbReference type="Pfam" id="PF00392">
    <property type="entry name" value="GntR"/>
    <property type="match status" value="1"/>
</dbReference>
<dbReference type="InterPro" id="IPR008920">
    <property type="entry name" value="TF_FadR/GntR_C"/>
</dbReference>
<evidence type="ECO:0000313" key="6">
    <source>
        <dbReference type="Proteomes" id="UP000234881"/>
    </source>
</evidence>
<evidence type="ECO:0000313" key="5">
    <source>
        <dbReference type="EMBL" id="PLW76071.1"/>
    </source>
</evidence>
<dbReference type="InterPro" id="IPR000524">
    <property type="entry name" value="Tscrpt_reg_HTH_GntR"/>
</dbReference>
<keyword evidence="1" id="KW-0805">Transcription regulation</keyword>
<comment type="caution">
    <text evidence="5">The sequence shown here is derived from an EMBL/GenBank/DDBJ whole genome shotgun (WGS) entry which is preliminary data.</text>
</comment>
<dbReference type="Gene3D" id="1.10.10.10">
    <property type="entry name" value="Winged helix-like DNA-binding domain superfamily/Winged helix DNA-binding domain"/>
    <property type="match status" value="1"/>
</dbReference>
<evidence type="ECO:0000256" key="3">
    <source>
        <dbReference type="ARBA" id="ARBA00023163"/>
    </source>
</evidence>
<keyword evidence="2" id="KW-0238">DNA-binding</keyword>
<dbReference type="EMBL" id="PKUQ01000034">
    <property type="protein sequence ID" value="PLW76071.1"/>
    <property type="molecule type" value="Genomic_DNA"/>
</dbReference>
<dbReference type="CDD" id="cd07377">
    <property type="entry name" value="WHTH_GntR"/>
    <property type="match status" value="1"/>
</dbReference>
<keyword evidence="3" id="KW-0804">Transcription</keyword>
<dbReference type="PRINTS" id="PR00035">
    <property type="entry name" value="HTHGNTR"/>
</dbReference>
<feature type="domain" description="HTH gntR-type" evidence="4">
    <location>
        <begin position="26"/>
        <end position="94"/>
    </location>
</feature>
<dbReference type="GO" id="GO:0003700">
    <property type="term" value="F:DNA-binding transcription factor activity"/>
    <property type="evidence" value="ECO:0007669"/>
    <property type="project" value="InterPro"/>
</dbReference>
<gene>
    <name evidence="5" type="ORF">C0081_16585</name>
</gene>
<dbReference type="SUPFAM" id="SSF46785">
    <property type="entry name" value="Winged helix' DNA-binding domain"/>
    <property type="match status" value="1"/>
</dbReference>
<dbReference type="AlphaFoldDB" id="A0A2N5XNF3"/>
<keyword evidence="6" id="KW-1185">Reference proteome</keyword>
<protein>
    <submittedName>
        <fullName evidence="5">GntR family transcriptional regulator</fullName>
    </submittedName>
</protein>
<dbReference type="SUPFAM" id="SSF48008">
    <property type="entry name" value="GntR ligand-binding domain-like"/>
    <property type="match status" value="1"/>
</dbReference>
<dbReference type="PANTHER" id="PTHR43537:SF5">
    <property type="entry name" value="UXU OPERON TRANSCRIPTIONAL REGULATOR"/>
    <property type="match status" value="1"/>
</dbReference>